<gene>
    <name evidence="4" type="ORF">BLNAU_17697</name>
</gene>
<name>A0ABQ9X6N9_9EUKA</name>
<evidence type="ECO:0000256" key="1">
    <source>
        <dbReference type="SAM" id="MobiDB-lite"/>
    </source>
</evidence>
<organism evidence="4 5">
    <name type="scientific">Blattamonas nauphoetae</name>
    <dbReference type="NCBI Taxonomy" id="2049346"/>
    <lineage>
        <taxon>Eukaryota</taxon>
        <taxon>Metamonada</taxon>
        <taxon>Preaxostyla</taxon>
        <taxon>Oxymonadida</taxon>
        <taxon>Blattamonas</taxon>
    </lineage>
</organism>
<evidence type="ECO:0000313" key="5">
    <source>
        <dbReference type="Proteomes" id="UP001281761"/>
    </source>
</evidence>
<evidence type="ECO:0000259" key="3">
    <source>
        <dbReference type="PROSITE" id="PS50011"/>
    </source>
</evidence>
<dbReference type="EMBL" id="JARBJD010000203">
    <property type="protein sequence ID" value="KAK2947377.1"/>
    <property type="molecule type" value="Genomic_DNA"/>
</dbReference>
<reference evidence="4 5" key="1">
    <citation type="journal article" date="2022" name="bioRxiv">
        <title>Genomics of Preaxostyla Flagellates Illuminates Evolutionary Transitions and the Path Towards Mitochondrial Loss.</title>
        <authorList>
            <person name="Novak L.V.F."/>
            <person name="Treitli S.C."/>
            <person name="Pyrih J."/>
            <person name="Halakuc P."/>
            <person name="Pipaliya S.V."/>
            <person name="Vacek V."/>
            <person name="Brzon O."/>
            <person name="Soukal P."/>
            <person name="Eme L."/>
            <person name="Dacks J.B."/>
            <person name="Karnkowska A."/>
            <person name="Elias M."/>
            <person name="Hampl V."/>
        </authorList>
    </citation>
    <scope>NUCLEOTIDE SEQUENCE [LARGE SCALE GENOMIC DNA]</scope>
    <source>
        <strain evidence="4">NAU3</strain>
        <tissue evidence="4">Gut</tissue>
    </source>
</reference>
<dbReference type="Pfam" id="PF07714">
    <property type="entry name" value="PK_Tyr_Ser-Thr"/>
    <property type="match status" value="1"/>
</dbReference>
<keyword evidence="2" id="KW-0472">Membrane</keyword>
<sequence>MIGSCVSLCTNHLYGTGIRDLNLGGSVLCSNTSFTHCTASREYHNQHFKTQTKLTAAYTLHHFSLCTFKGCTAANGIGGAIQLYIVNTDLEIKSCSFNSCSAGSGGALYCIQNNPLSSVTISSSSFVKCSSTTYIGGSVCLATMKTITISDCVFLDSRTTQSGGAVYFKDWDASLSETGLSNCLFRNCTTSDSSEAGGGALLFSSCKLIRLDSVRFRECSAATGNGHDLFFYSSPTSPVNNSTVINCDSTSTPKESRIYPTDGVEGDPLPDPTETATIMSLDIQSTSSTIAEIVVTLDKTVTGSLLVLVSNSEGTARTDTAKAPNIGRVLLFSIDSSKIGKCTVSIGEIGLLQLPLKDYKIVASSLFGSFLKHPTITSAKCDLDESQTRAILNLEGSALDGETFVLTLQNEKTIEATFSANKATIDLGVIGESSGWIENQVFEIVNGKKKDDSSIVVSISSPLSFTIPLAARLINIEVSELDAAKTEVTLSFTSRLLKANQDYEITIDPKDGSGQVVIDIATDTSGLLADQTVKLYPSNGNEEGWKNLFGFGEEYEVIGVSAKTGDVDYPILFSPILLSMPMEPVRVKKAECSTDQPTTTIVWISGSGFVKDETYTLTLSGTPSTDPASTDVHDTSISVVASSSTDAKSAALPLSSTSSSSLLFDHKYTITAITNGSEAGIIDGTPSFTTRSTPTLTSLSCKLKVGDAKTAEISIIGTHIPDGLYNLVLKNTVSTQETELPMKIVDSSGKLEIEVFSSSSLEYGGKYEVLSLWSSSVAVALPTDATKRLLEVPGAPARVRSVSSVLTDDLKTHVEVVICGENLPMGKTLSVKVKEVDPSSGSTTGSEIVLPAATIASTTTTERIMIEVYEVTNPTLKFGKTYELTSLTISGTVPFILDESVRFSVPCEPVRVISALCTRKDADRAVVSVSGSGFVLGEFYTVSVSGHPIGSPSTPSSSLHNTSFVVIADSSSKKATSSPLQLHPSEESELKFSYSYRIVGMTNGTEDEDGVIEGGQFETPSQASLTSMSCTLKVGDPKTVEVWIVVSELSDGEYRLVLKNKVSTQETELKIGVVGLCGKVEIGMFSSSSLEYGGKYEVLSLWSSSVAVALPTDETKRLLEVPGAPARVRSVSSVLTDDLKTHVEVVICGENLPMGKTLSVKVKEVDPSSGSTTGSEIVLPAATIASTTTTERIMIEVYEVTNPTLKFGKTYELTSLTISGTVPFILDDSVRFSVPCEPVRITSASCTNADTDIIVVTVEGSGFVSGEYYTLTLSGTPITDALSSSLHNTSVVVVASSSKKATSSPLQLHPSEGRQLKFSYSYTIVGISYGSVKGVVHSVGFETQDDIKRDEALITKIEAVLASSLNTSIVIEVSGTNLPFETVGSLTLNVSFSFDVLFSSSSFGRSAVIELGVIGYLDFGSEYEITSLTDSNKKPIQFTKTTIKTPLKPSQLSLCVCGKEEESGMDLSGADPTMCSVMKSAWTTATSLGILDTTMRIVDSADLSSPLIVTPRVTFSLTSFTTESATLRASPSSSQPSSVLVSVEEGGQCRLTLLTITSDLSVPTLRLVSASKGTVVIRFCSISGTRQSESNSDEDSICGWSSGLIELIESDTELNGVMMKEIEVGGIWMRGGKLNITKSDFSQNGPSIADFPSTRQNIHCEGEGTISIDKQTMDETDSMWIDADECSIDGRESLIASPLYVPTLNSTESTVETDKSGKQTVKVVGKTLMPCGLLLEVFEWDLSKNVEGKSELVDLSPSTATHWNESEIMIPFPESEVGKLNKKMELRGRLVFGNGVRTWNWMVVSGLGSGNKSLGGTESKWWIPVLICVSCALLVSLVIVVCVCLHRKRHETEKELLLNVEMSPAYVEDDEKMEEHDSITDHSNSAITSVPSVKDKQGTSFGGSRFPSSEVIPQAQSCVEVIVCNESMERSVAVETDTLFNALHNPHSTRFVEKRKVSQAIAKGLVSLVEMKVIADVLTRLSPHWVLFDKNDRVSLKTREMQSVVGESGIVEGGKKMSEEGQRWMAPEVLQEIWKQTKENVDHGAVFSLGLVLWEIETDSVPFGEVDGATAHRRLSTSEKPLMEKVSESMEAIIVPCLSLDPSQRPTLKTVLSQLDALASVPQPSHEKEGNMMSKIG</sequence>
<dbReference type="InterPro" id="IPR050167">
    <property type="entry name" value="Ser_Thr_protein_kinase"/>
</dbReference>
<dbReference type="InterPro" id="IPR001245">
    <property type="entry name" value="Ser-Thr/Tyr_kinase_cat_dom"/>
</dbReference>
<feature type="region of interest" description="Disordered" evidence="1">
    <location>
        <begin position="248"/>
        <end position="269"/>
    </location>
</feature>
<dbReference type="PANTHER" id="PTHR23257">
    <property type="entry name" value="SERINE-THREONINE PROTEIN KINASE"/>
    <property type="match status" value="1"/>
</dbReference>
<protein>
    <recommendedName>
        <fullName evidence="3">Protein kinase domain-containing protein</fullName>
    </recommendedName>
</protein>
<evidence type="ECO:0000256" key="2">
    <source>
        <dbReference type="SAM" id="Phobius"/>
    </source>
</evidence>
<dbReference type="InterPro" id="IPR011050">
    <property type="entry name" value="Pectin_lyase_fold/virulence"/>
</dbReference>
<proteinExistence type="predicted"/>
<dbReference type="InterPro" id="IPR000719">
    <property type="entry name" value="Prot_kinase_dom"/>
</dbReference>
<dbReference type="InterPro" id="IPR011009">
    <property type="entry name" value="Kinase-like_dom_sf"/>
</dbReference>
<accession>A0ABQ9X6N9</accession>
<feature type="compositionally biased region" description="Polar residues" evidence="1">
    <location>
        <begin position="1881"/>
        <end position="1891"/>
    </location>
</feature>
<keyword evidence="5" id="KW-1185">Reference proteome</keyword>
<dbReference type="Gene3D" id="1.10.510.10">
    <property type="entry name" value="Transferase(Phosphotransferase) domain 1"/>
    <property type="match status" value="1"/>
</dbReference>
<comment type="caution">
    <text evidence="4">The sequence shown here is derived from an EMBL/GenBank/DDBJ whole genome shotgun (WGS) entry which is preliminary data.</text>
</comment>
<feature type="domain" description="Protein kinase" evidence="3">
    <location>
        <begin position="1801"/>
        <end position="2118"/>
    </location>
</feature>
<keyword evidence="2" id="KW-1133">Transmembrane helix</keyword>
<evidence type="ECO:0000313" key="4">
    <source>
        <dbReference type="EMBL" id="KAK2947377.1"/>
    </source>
</evidence>
<feature type="transmembrane region" description="Helical" evidence="2">
    <location>
        <begin position="1821"/>
        <end position="1845"/>
    </location>
</feature>
<feature type="region of interest" description="Disordered" evidence="1">
    <location>
        <begin position="1873"/>
        <end position="1905"/>
    </location>
</feature>
<dbReference type="Gene3D" id="2.160.20.10">
    <property type="entry name" value="Single-stranded right-handed beta-helix, Pectin lyase-like"/>
    <property type="match status" value="1"/>
</dbReference>
<keyword evidence="2" id="KW-0812">Transmembrane</keyword>
<dbReference type="SUPFAM" id="SSF56112">
    <property type="entry name" value="Protein kinase-like (PK-like)"/>
    <property type="match status" value="1"/>
</dbReference>
<dbReference type="Proteomes" id="UP001281761">
    <property type="component" value="Unassembled WGS sequence"/>
</dbReference>
<dbReference type="PROSITE" id="PS50011">
    <property type="entry name" value="PROTEIN_KINASE_DOM"/>
    <property type="match status" value="1"/>
</dbReference>
<dbReference type="SUPFAM" id="SSF51126">
    <property type="entry name" value="Pectin lyase-like"/>
    <property type="match status" value="1"/>
</dbReference>
<dbReference type="InterPro" id="IPR012334">
    <property type="entry name" value="Pectin_lyas_fold"/>
</dbReference>